<evidence type="ECO:0000313" key="2">
    <source>
        <dbReference type="Proteomes" id="UP000034562"/>
    </source>
</evidence>
<gene>
    <name evidence="1" type="ORF">UU12_C0008G0017</name>
</gene>
<reference evidence="1 2" key="1">
    <citation type="journal article" date="2015" name="Nature">
        <title>rRNA introns, odd ribosomes, and small enigmatic genomes across a large radiation of phyla.</title>
        <authorList>
            <person name="Brown C.T."/>
            <person name="Hug L.A."/>
            <person name="Thomas B.C."/>
            <person name="Sharon I."/>
            <person name="Castelle C.J."/>
            <person name="Singh A."/>
            <person name="Wilkins M.J."/>
            <person name="Williams K.H."/>
            <person name="Banfield J.F."/>
        </authorList>
    </citation>
    <scope>NUCLEOTIDE SEQUENCE [LARGE SCALE GENOMIC DNA]</scope>
</reference>
<dbReference type="STRING" id="1618563.UU12_C0008G0017"/>
<comment type="caution">
    <text evidence="1">The sequence shown here is derived from an EMBL/GenBank/DDBJ whole genome shotgun (WGS) entry which is preliminary data.</text>
</comment>
<evidence type="ECO:0000313" key="1">
    <source>
        <dbReference type="EMBL" id="KKR71110.1"/>
    </source>
</evidence>
<dbReference type="EMBL" id="LBZK01000008">
    <property type="protein sequence ID" value="KKR71110.1"/>
    <property type="molecule type" value="Genomic_DNA"/>
</dbReference>
<dbReference type="Proteomes" id="UP000034562">
    <property type="component" value="Unassembled WGS sequence"/>
</dbReference>
<sequence length="210" mass="21781">MKYAITIILTALIVGMGVTAYFKGWLPTVSFNKPQAVSVENIEVLNAPSLAPVASVSASPTAGFTVVKAGGILVFKVYSIDVPTDWTYSKEAAPVGDIAIDKLILTKGSYKITIYQAATGGAPCLYPGDPDQEGPSSRFASFVGITTATGDKLRRGKADGGGTGFTVCELQSGGYGQPTGFGHISVSTPAVPTQTVLDQIDSILSSLKKI</sequence>
<name>A0A0G0VGE9_9BACT</name>
<organism evidence="1 2">
    <name type="scientific">Candidatus Woesebacteria bacterium GW2011_GWA2_40_7b</name>
    <dbReference type="NCBI Taxonomy" id="1618563"/>
    <lineage>
        <taxon>Bacteria</taxon>
        <taxon>Candidatus Woeseibacteriota</taxon>
    </lineage>
</organism>
<proteinExistence type="predicted"/>
<dbReference type="AlphaFoldDB" id="A0A0G0VGE9"/>
<accession>A0A0G0VGE9</accession>
<protein>
    <submittedName>
        <fullName evidence="1">Uncharacterized protein</fullName>
    </submittedName>
</protein>